<dbReference type="Proteomes" id="UP000281406">
    <property type="component" value="Unassembled WGS sequence"/>
</dbReference>
<protein>
    <submittedName>
        <fullName evidence="1">Uncharacterized protein</fullName>
    </submittedName>
</protein>
<dbReference type="AlphaFoldDB" id="A0A3N0Z7T4"/>
<comment type="caution">
    <text evidence="1">The sequence shown here is derived from an EMBL/GenBank/DDBJ whole genome shotgun (WGS) entry which is preliminary data.</text>
</comment>
<dbReference type="EMBL" id="RJVU01007007">
    <property type="protein sequence ID" value="ROL54304.1"/>
    <property type="molecule type" value="Genomic_DNA"/>
</dbReference>
<sequence length="136" mass="15437">MDTRCIADRCPQLTPPKVSSQVSAEMVHITGFDLRPTHKAPVELALSASSHGQKQTSLMKRENRWNWQKSKMKCRTADEPIHKLANFTARISPINQRTINSDRKGTRDLAKSWACHCDALFELMPSALPIKHMKKT</sequence>
<accession>A0A3N0Z7T4</accession>
<reference evidence="1 2" key="1">
    <citation type="submission" date="2018-10" db="EMBL/GenBank/DDBJ databases">
        <title>Genome assembly for a Yunnan-Guizhou Plateau 3E fish, Anabarilius grahami (Regan), and its evolutionary and genetic applications.</title>
        <authorList>
            <person name="Jiang W."/>
        </authorList>
    </citation>
    <scope>NUCLEOTIDE SEQUENCE [LARGE SCALE GENOMIC DNA]</scope>
    <source>
        <strain evidence="1">AG-KIZ</strain>
        <tissue evidence="1">Muscle</tissue>
    </source>
</reference>
<evidence type="ECO:0000313" key="1">
    <source>
        <dbReference type="EMBL" id="ROL54304.1"/>
    </source>
</evidence>
<evidence type="ECO:0000313" key="2">
    <source>
        <dbReference type="Proteomes" id="UP000281406"/>
    </source>
</evidence>
<name>A0A3N0Z7T4_ANAGA</name>
<gene>
    <name evidence="1" type="ORF">DPX16_10727</name>
</gene>
<proteinExistence type="predicted"/>
<keyword evidence="2" id="KW-1185">Reference proteome</keyword>
<organism evidence="1 2">
    <name type="scientific">Anabarilius grahami</name>
    <name type="common">Kanglang fish</name>
    <name type="synonym">Barilius grahami</name>
    <dbReference type="NCBI Taxonomy" id="495550"/>
    <lineage>
        <taxon>Eukaryota</taxon>
        <taxon>Metazoa</taxon>
        <taxon>Chordata</taxon>
        <taxon>Craniata</taxon>
        <taxon>Vertebrata</taxon>
        <taxon>Euteleostomi</taxon>
        <taxon>Actinopterygii</taxon>
        <taxon>Neopterygii</taxon>
        <taxon>Teleostei</taxon>
        <taxon>Ostariophysi</taxon>
        <taxon>Cypriniformes</taxon>
        <taxon>Xenocyprididae</taxon>
        <taxon>Xenocypridinae</taxon>
        <taxon>Xenocypridinae incertae sedis</taxon>
        <taxon>Anabarilius</taxon>
    </lineage>
</organism>